<dbReference type="InParanoid" id="C5LF18"/>
<dbReference type="GeneID" id="9037791"/>
<feature type="non-terminal residue" evidence="2">
    <location>
        <position position="1"/>
    </location>
</feature>
<sequence length="392" mass="44816">EIEKVDNIPPNDREKLPDPKERTKAITERARILESHVVIACGDCPTVEKISKVVYAAASVLLREQGVKQPARSKKRGKLPAKRRLEDKLKTIRRDLGRVTSYLQQFDKPTRRLKTVTKEIRQQFGNSKTALQNAQGRLILQLKQVSAKLRIWTTKEKRVRLERLMKSNQKQLYREIQVLQQKSPNDLANDNSCIDEQVNNIRDNEGTTHLLPKPLKNGQNRTPGSDNYNYLGIPQNLLPDKEEVSRNVENILHKRIKVILEAKLSAVDTIRALNTWAIPVVYYPIQAGLLGKKIVVKLDSTIRNALRKYFAHGYISNTELLYVSRKEGGRGLTNIEDVWKKFSVFISQYIKDNIINVIPNIKTTNPLCKIIRRADKIKTQLGVERGPSVGVQ</sequence>
<accession>C5LF18</accession>
<dbReference type="AlphaFoldDB" id="C5LF18"/>
<feature type="region of interest" description="Disordered" evidence="1">
    <location>
        <begin position="205"/>
        <end position="225"/>
    </location>
</feature>
<dbReference type="Proteomes" id="UP000007800">
    <property type="component" value="Unassembled WGS sequence"/>
</dbReference>
<dbReference type="EMBL" id="GG681406">
    <property type="protein sequence ID" value="EER04656.1"/>
    <property type="molecule type" value="Genomic_DNA"/>
</dbReference>
<proteinExistence type="predicted"/>
<keyword evidence="3" id="KW-1185">Reference proteome</keyword>
<gene>
    <name evidence="2" type="ORF">Pmar_PMAR013356</name>
</gene>
<name>C5LF18_PERM5</name>
<dbReference type="RefSeq" id="XP_002772840.1">
    <property type="nucleotide sequence ID" value="XM_002772794.1"/>
</dbReference>
<organism evidence="3">
    <name type="scientific">Perkinsus marinus (strain ATCC 50983 / TXsc)</name>
    <dbReference type="NCBI Taxonomy" id="423536"/>
    <lineage>
        <taxon>Eukaryota</taxon>
        <taxon>Sar</taxon>
        <taxon>Alveolata</taxon>
        <taxon>Perkinsozoa</taxon>
        <taxon>Perkinsea</taxon>
        <taxon>Perkinsida</taxon>
        <taxon>Perkinsidae</taxon>
        <taxon>Perkinsus</taxon>
    </lineage>
</organism>
<evidence type="ECO:0000256" key="1">
    <source>
        <dbReference type="SAM" id="MobiDB-lite"/>
    </source>
</evidence>
<dbReference type="OrthoDB" id="5962029at2759"/>
<reference evidence="2 3" key="1">
    <citation type="submission" date="2008-07" db="EMBL/GenBank/DDBJ databases">
        <authorList>
            <person name="El-Sayed N."/>
            <person name="Caler E."/>
            <person name="Inman J."/>
            <person name="Amedeo P."/>
            <person name="Hass B."/>
            <person name="Wortman J."/>
        </authorList>
    </citation>
    <scope>NUCLEOTIDE SEQUENCE [LARGE SCALE GENOMIC DNA]</scope>
    <source>
        <strain evidence="3">ATCC 50983 / TXsc</strain>
    </source>
</reference>
<dbReference type="PANTHER" id="PTHR35450:SF2">
    <property type="entry name" value="REVERSE TRANSCRIPTASE DOMAIN-CONTAINING PROTEIN"/>
    <property type="match status" value="1"/>
</dbReference>
<protein>
    <submittedName>
        <fullName evidence="2">Uncharacterized protein</fullName>
    </submittedName>
</protein>
<evidence type="ECO:0000313" key="2">
    <source>
        <dbReference type="EMBL" id="EER04656.1"/>
    </source>
</evidence>
<evidence type="ECO:0000313" key="3">
    <source>
        <dbReference type="Proteomes" id="UP000007800"/>
    </source>
</evidence>
<feature type="region of interest" description="Disordered" evidence="1">
    <location>
        <begin position="1"/>
        <end position="22"/>
    </location>
</feature>
<dbReference type="PANTHER" id="PTHR35450">
    <property type="entry name" value="REVERSE TRANSCRIPTASE DOMAIN-CONTAINING PROTEIN"/>
    <property type="match status" value="1"/>
</dbReference>